<dbReference type="InterPro" id="IPR011766">
    <property type="entry name" value="TPP_enzyme_TPP-bd"/>
</dbReference>
<feature type="domain" description="4Fe-4S ferredoxin-type" evidence="16">
    <location>
        <begin position="564"/>
        <end position="592"/>
    </location>
</feature>
<name>D1YXT7_METPS</name>
<evidence type="ECO:0000256" key="7">
    <source>
        <dbReference type="ARBA" id="ARBA00022723"/>
    </source>
</evidence>
<dbReference type="SUPFAM" id="SSF52518">
    <property type="entry name" value="Thiamin diphosphate-binding fold (THDP-binding)"/>
    <property type="match status" value="2"/>
</dbReference>
<dbReference type="PROSITE" id="PS51379">
    <property type="entry name" value="4FE4S_FER_2"/>
    <property type="match status" value="2"/>
</dbReference>
<feature type="binding site" evidence="15">
    <location>
        <position position="578"/>
    </location>
    <ligand>
        <name>[4Fe-4S] cluster</name>
        <dbReference type="ChEBI" id="CHEBI:49883"/>
        <label>2</label>
    </ligand>
</feature>
<dbReference type="SUPFAM" id="SSF54862">
    <property type="entry name" value="4Fe-4S ferredoxins"/>
    <property type="match status" value="1"/>
</dbReference>
<dbReference type="SUPFAM" id="SSF52922">
    <property type="entry name" value="TK C-terminal domain-like"/>
    <property type="match status" value="1"/>
</dbReference>
<feature type="binding site" evidence="15">
    <location>
        <position position="575"/>
    </location>
    <ligand>
        <name>[4Fe-4S] cluster</name>
        <dbReference type="ChEBI" id="CHEBI:49883"/>
        <label>2</label>
    </ligand>
</feature>
<evidence type="ECO:0000256" key="3">
    <source>
        <dbReference type="ARBA" id="ARBA00012812"/>
    </source>
</evidence>
<dbReference type="Pfam" id="PF02775">
    <property type="entry name" value="TPP_enzyme_C"/>
    <property type="match status" value="1"/>
</dbReference>
<reference evidence="17 18" key="1">
    <citation type="journal article" date="2007" name="Appl. Environ. Microbiol.">
        <title>Isolation of key methanogens for global methane emission from rice paddy fields: a novel isolate affiliated with the clone cluster rice cluster I.</title>
        <authorList>
            <person name="Sakai S."/>
            <person name="Imachi H."/>
            <person name="Sekiguchi Y."/>
            <person name="Ohashi A."/>
            <person name="Harada H."/>
            <person name="Kamagata Y."/>
        </authorList>
    </citation>
    <scope>NUCLEOTIDE SEQUENCE [LARGE SCALE GENOMIC DNA]</scope>
    <source>
        <strain evidence="18">DSM 17711 / JCM 13418 / NBRC 101707 / SANAE</strain>
    </source>
</reference>
<feature type="domain" description="4Fe-4S ferredoxin-type" evidence="16">
    <location>
        <begin position="536"/>
        <end position="557"/>
    </location>
</feature>
<evidence type="ECO:0000313" key="18">
    <source>
        <dbReference type="Proteomes" id="UP000001882"/>
    </source>
</evidence>
<reference evidence="17 18" key="2">
    <citation type="journal article" date="2008" name="Int. J. Syst. Evol. Microbiol.">
        <title>Methanocella paludicola gen. nov., sp. nov., a methane-producing archaeon, the first isolate of the lineage 'Rice Cluster I', and proposal of the new archaeal order Methanocellales ord. nov.</title>
        <authorList>
            <person name="Sakai S."/>
            <person name="Imachi H."/>
            <person name="Hanada S."/>
            <person name="Ohashi A."/>
            <person name="Harada H."/>
            <person name="Kamagata Y."/>
        </authorList>
    </citation>
    <scope>NUCLEOTIDE SEQUENCE [LARGE SCALE GENOMIC DNA]</scope>
    <source>
        <strain evidence="18">DSM 17711 / JCM 13418 / NBRC 101707 / SANAE</strain>
    </source>
</reference>
<evidence type="ECO:0000256" key="2">
    <source>
        <dbReference type="ARBA" id="ARBA00011238"/>
    </source>
</evidence>
<dbReference type="GO" id="GO:0030976">
    <property type="term" value="F:thiamine pyrophosphate binding"/>
    <property type="evidence" value="ECO:0007669"/>
    <property type="project" value="InterPro"/>
</dbReference>
<gene>
    <name evidence="17" type="primary">iorA</name>
    <name evidence="17" type="ordered locus">MCP_1187</name>
</gene>
<keyword evidence="10 14" id="KW-0408">Iron</keyword>
<feature type="binding site" evidence="15">
    <location>
        <position position="551"/>
    </location>
    <ligand>
        <name>[4Fe-4S] cluster</name>
        <dbReference type="ChEBI" id="CHEBI:49883"/>
        <label>1</label>
    </ligand>
</feature>
<dbReference type="AlphaFoldDB" id="D1YXT7"/>
<evidence type="ECO:0000256" key="1">
    <source>
        <dbReference type="ARBA" id="ARBA00002995"/>
    </source>
</evidence>
<keyword evidence="18" id="KW-1185">Reference proteome</keyword>
<dbReference type="Gene3D" id="3.40.50.970">
    <property type="match status" value="2"/>
</dbReference>
<evidence type="ECO:0000256" key="8">
    <source>
        <dbReference type="ARBA" id="ARBA00022982"/>
    </source>
</evidence>
<protein>
    <recommendedName>
        <fullName evidence="4 14">Indolepyruvate oxidoreductase subunit IorA</fullName>
        <shortName evidence="14">IOR</shortName>
        <ecNumber evidence="3 14">1.2.7.8</ecNumber>
    </recommendedName>
    <alternativeName>
        <fullName evidence="12 14">Indolepyruvate ferredoxin oxidoreductase subunit alpha</fullName>
    </alternativeName>
</protein>
<dbReference type="Gene3D" id="3.30.70.20">
    <property type="match status" value="1"/>
</dbReference>
<keyword evidence="6 14" id="KW-0004">4Fe-4S</keyword>
<comment type="cofactor">
    <cofactor evidence="14 15">
        <name>[4Fe-4S] cluster</name>
        <dbReference type="ChEBI" id="CHEBI:49883"/>
    </cofactor>
    <text evidence="14 15">Binds 2 [4Fe-4S] clusters. In this family the first cluster has a non-standard and varying [4Fe-4S] binding motif CX(2)CX(2)CX(4-5)CP.</text>
</comment>
<feature type="binding site" evidence="15">
    <location>
        <position position="545"/>
    </location>
    <ligand>
        <name>[4Fe-4S] cluster</name>
        <dbReference type="ChEBI" id="CHEBI:49883"/>
        <label>1</label>
    </ligand>
</feature>
<evidence type="ECO:0000256" key="10">
    <source>
        <dbReference type="ARBA" id="ARBA00023004"/>
    </source>
</evidence>
<feature type="binding site" evidence="15">
    <location>
        <position position="582"/>
    </location>
    <ligand>
        <name>[4Fe-4S] cluster</name>
        <dbReference type="ChEBI" id="CHEBI:49883"/>
        <label>1</label>
    </ligand>
</feature>
<evidence type="ECO:0000256" key="12">
    <source>
        <dbReference type="ARBA" id="ARBA00030514"/>
    </source>
</evidence>
<dbReference type="STRING" id="304371.MCP_1187"/>
<dbReference type="Proteomes" id="UP000001882">
    <property type="component" value="Chromosome"/>
</dbReference>
<dbReference type="EMBL" id="AP011532">
    <property type="protein sequence ID" value="BAI61259.1"/>
    <property type="molecule type" value="Genomic_DNA"/>
</dbReference>
<dbReference type="PATRIC" id="fig|304371.9.peg.1221"/>
<evidence type="ECO:0000256" key="15">
    <source>
        <dbReference type="PIRSR" id="PIRSR006439-50"/>
    </source>
</evidence>
<proteinExistence type="predicted"/>
<evidence type="ECO:0000256" key="11">
    <source>
        <dbReference type="ARBA" id="ARBA00023014"/>
    </source>
</evidence>
<dbReference type="Pfam" id="PF01855">
    <property type="entry name" value="POR_N"/>
    <property type="match status" value="1"/>
</dbReference>
<evidence type="ECO:0000256" key="5">
    <source>
        <dbReference type="ARBA" id="ARBA00022448"/>
    </source>
</evidence>
<comment type="catalytic activity">
    <reaction evidence="13 14">
        <text>indole-3-pyruvate + 2 oxidized [2Fe-2S]-[ferredoxin] + CoA = (indol-3-yl)acetyl-CoA + 2 reduced [2Fe-2S]-[ferredoxin] + CO2 + H(+)</text>
        <dbReference type="Rhea" id="RHEA:12645"/>
        <dbReference type="Rhea" id="RHEA-COMP:10000"/>
        <dbReference type="Rhea" id="RHEA-COMP:10001"/>
        <dbReference type="ChEBI" id="CHEBI:15378"/>
        <dbReference type="ChEBI" id="CHEBI:16526"/>
        <dbReference type="ChEBI" id="CHEBI:17640"/>
        <dbReference type="ChEBI" id="CHEBI:33737"/>
        <dbReference type="ChEBI" id="CHEBI:33738"/>
        <dbReference type="ChEBI" id="CHEBI:57271"/>
        <dbReference type="ChEBI" id="CHEBI:57287"/>
        <dbReference type="EC" id="1.2.7.8"/>
    </reaction>
</comment>
<evidence type="ECO:0000256" key="6">
    <source>
        <dbReference type="ARBA" id="ARBA00022485"/>
    </source>
</evidence>
<evidence type="ECO:0000256" key="4">
    <source>
        <dbReference type="ARBA" id="ARBA00017710"/>
    </source>
</evidence>
<evidence type="ECO:0000256" key="14">
    <source>
        <dbReference type="PIRNR" id="PIRNR006439"/>
    </source>
</evidence>
<sequence length="592" mass="64172">MSKEYMLGNDAIARGLLESGVDVATGYPGTPSSEILTTLAPSARDRFHIEWSVNEKVALEVAAGASWAGARSVCTMKHVGLNVAADPFMTLSHTGVVGGLILISADDPACHSSQNEQDSRIYSKFAKIPCFDPQSPQEAKDMVAYAYAFSEKHGIPVMLRPTTRISHAKSDIEVHDITERQKNIEFKKDAERFVVLPKHTRVLLKKLNAKQDSMRKELAESPWNKLDLKKGAKLGIIASGVASTYVEEALETLGTPVSYLKIGAYPIDPELIKKLAGSVERILVIEELMPFVEEQARMYADNVLGKMTGDVPHEGEFDTLLVSNIIRRVAGKPLLQNHDVKLDFELPARPPAMCAACPHRATFYVLKSVFKEDSIFASDIGCYTLGTQLSAVDTCICMGASITVASGLSFAGVKNKIACTIGDSTFLHTGIPGLINAVYNKADITVVILDNRTTGMTGHQPNPATGETILGEPAAEISLESIVKACGVQSMQVIDPFDLETSKAAFKKAYNTEGVKVIIARQPCVITAKRMGIRRQQYEVLEDLCEGCKRCVKFGCPAMEVRNGKAFINDTCAGCAMCTKICQFGAIKAKGV</sequence>
<dbReference type="GO" id="GO:0006082">
    <property type="term" value="P:organic acid metabolic process"/>
    <property type="evidence" value="ECO:0007669"/>
    <property type="project" value="UniProtKB-ARBA"/>
</dbReference>
<evidence type="ECO:0000259" key="16">
    <source>
        <dbReference type="PROSITE" id="PS51379"/>
    </source>
</evidence>
<evidence type="ECO:0000256" key="9">
    <source>
        <dbReference type="ARBA" id="ARBA00023002"/>
    </source>
</evidence>
<dbReference type="InterPro" id="IPR002880">
    <property type="entry name" value="Pyrv_Fd/Flavodoxin_OxRdtase_N"/>
</dbReference>
<keyword evidence="7 14" id="KW-0479">Metal-binding</keyword>
<dbReference type="InterPro" id="IPR029061">
    <property type="entry name" value="THDP-binding"/>
</dbReference>
<dbReference type="PANTHER" id="PTHR43710:SF7">
    <property type="entry name" value="INDOLEPYRUVATE OXIDOREDUCTASE SUBUNIT IORA"/>
    <property type="match status" value="1"/>
</dbReference>
<accession>D1YXT7</accession>
<dbReference type="eggNOG" id="arCOG01609">
    <property type="taxonomic scope" value="Archaea"/>
</dbReference>
<keyword evidence="8 14" id="KW-0249">Electron transport</keyword>
<dbReference type="GeneID" id="8681184"/>
<dbReference type="FunFam" id="3.40.50.970:FF:000039">
    <property type="entry name" value="Indolepyruvate oxidoreductase subunit IorA"/>
    <property type="match status" value="1"/>
</dbReference>
<keyword evidence="5 14" id="KW-0813">Transport</keyword>
<keyword evidence="11 14" id="KW-0411">Iron-sulfur</keyword>
<feature type="binding site" evidence="15">
    <location>
        <position position="572"/>
    </location>
    <ligand>
        <name>[4Fe-4S] cluster</name>
        <dbReference type="ChEBI" id="CHEBI:49883"/>
        <label>2</label>
    </ligand>
</feature>
<dbReference type="GO" id="GO:0043805">
    <property type="term" value="F:indolepyruvate ferredoxin oxidoreductase activity"/>
    <property type="evidence" value="ECO:0007669"/>
    <property type="project" value="UniProtKB-UniRule"/>
</dbReference>
<comment type="subunit">
    <text evidence="2 14">Heterodimer of the IorA and IorB subunits.</text>
</comment>
<dbReference type="GO" id="GO:0044272">
    <property type="term" value="P:sulfur compound biosynthetic process"/>
    <property type="evidence" value="ECO:0007669"/>
    <property type="project" value="UniProtKB-ARBA"/>
</dbReference>
<dbReference type="GO" id="GO:0046872">
    <property type="term" value="F:metal ion binding"/>
    <property type="evidence" value="ECO:0007669"/>
    <property type="project" value="UniProtKB-UniRule"/>
</dbReference>
<dbReference type="KEGG" id="mpd:MCP_1187"/>
<organism evidence="17 18">
    <name type="scientific">Methanocella paludicola (strain DSM 17711 / JCM 13418 / NBRC 101707 / SANAE)</name>
    <dbReference type="NCBI Taxonomy" id="304371"/>
    <lineage>
        <taxon>Archaea</taxon>
        <taxon>Methanobacteriati</taxon>
        <taxon>Methanobacteriota</taxon>
        <taxon>Stenosarchaea group</taxon>
        <taxon>Methanomicrobia</taxon>
        <taxon>Methanocellales</taxon>
        <taxon>Methanocellaceae</taxon>
        <taxon>Methanocella</taxon>
    </lineage>
</organism>
<evidence type="ECO:0000313" key="17">
    <source>
        <dbReference type="EMBL" id="BAI61259.1"/>
    </source>
</evidence>
<keyword evidence="9 14" id="KW-0560">Oxidoreductase</keyword>
<feature type="binding site" evidence="15">
    <location>
        <position position="548"/>
    </location>
    <ligand>
        <name>[4Fe-4S] cluster</name>
        <dbReference type="ChEBI" id="CHEBI:49883"/>
        <label>1</label>
    </ligand>
</feature>
<dbReference type="InterPro" id="IPR017721">
    <property type="entry name" value="IorA"/>
</dbReference>
<dbReference type="CDD" id="cd02008">
    <property type="entry name" value="TPP_IOR_alpha"/>
    <property type="match status" value="1"/>
</dbReference>
<dbReference type="InterPro" id="IPR045025">
    <property type="entry name" value="HACL1-like"/>
</dbReference>
<reference evidence="18" key="3">
    <citation type="journal article" date="2011" name="PLoS ONE">
        <title>Genome sequence of a mesophilic hydrogenotrophic methanogen Methanocella paludicola, the first cultivated representative of the order Methanocellales.</title>
        <authorList>
            <person name="Sakai S."/>
            <person name="Takaki Y."/>
            <person name="Shimamura S."/>
            <person name="Sekine M."/>
            <person name="Tajima T."/>
            <person name="Kosugi H."/>
            <person name="Ichikawa N."/>
            <person name="Tasumi E."/>
            <person name="Hiraki A.T."/>
            <person name="Shimizu A."/>
            <person name="Kato Y."/>
            <person name="Nishiko R."/>
            <person name="Mori K."/>
            <person name="Fujita N."/>
            <person name="Imachi H."/>
            <person name="Takai K."/>
        </authorList>
    </citation>
    <scope>NUCLEOTIDE SEQUENCE [LARGE SCALE GENOMIC DNA]</scope>
    <source>
        <strain evidence="18">DSM 17711 / JCM 13418 / NBRC 101707 / SANAE</strain>
    </source>
</reference>
<dbReference type="EC" id="1.2.7.8" evidence="3 14"/>
<dbReference type="InterPro" id="IPR009014">
    <property type="entry name" value="Transketo_C/PFOR_II"/>
</dbReference>
<dbReference type="GO" id="GO:0051539">
    <property type="term" value="F:4 iron, 4 sulfur cluster binding"/>
    <property type="evidence" value="ECO:0007669"/>
    <property type="project" value="UniProtKB-UniRule"/>
</dbReference>
<dbReference type="InParanoid" id="D1YXT7"/>
<dbReference type="InterPro" id="IPR017896">
    <property type="entry name" value="4Fe4S_Fe-S-bd"/>
</dbReference>
<dbReference type="PANTHER" id="PTHR43710">
    <property type="entry name" value="2-HYDROXYACYL-COA LYASE"/>
    <property type="match status" value="1"/>
</dbReference>
<comment type="function">
    <text evidence="1 14">Catalyzes the ferredoxin-dependent oxidative decarboxylation of arylpyruvates.</text>
</comment>
<feature type="binding site" evidence="15">
    <location>
        <position position="556"/>
    </location>
    <ligand>
        <name>[4Fe-4S] cluster</name>
        <dbReference type="ChEBI" id="CHEBI:49883"/>
        <label>2</label>
    </ligand>
</feature>
<dbReference type="NCBIfam" id="TIGR03336">
    <property type="entry name" value="IOR_alpha"/>
    <property type="match status" value="1"/>
</dbReference>
<evidence type="ECO:0000256" key="13">
    <source>
        <dbReference type="ARBA" id="ARBA00048332"/>
    </source>
</evidence>
<dbReference type="RefSeq" id="WP_012899938.1">
    <property type="nucleotide sequence ID" value="NC_013665.1"/>
</dbReference>
<dbReference type="PIRSF" id="PIRSF006439">
    <property type="entry name" value="Indolepyruvate_ferr_oxidored"/>
    <property type="match status" value="1"/>
</dbReference>
<dbReference type="CDD" id="cd07034">
    <property type="entry name" value="TPP_PYR_PFOR_IOR-alpha_like"/>
    <property type="match status" value="1"/>
</dbReference>